<dbReference type="EMBL" id="DF238822">
    <property type="protein sequence ID" value="GAC98939.1"/>
    <property type="molecule type" value="Genomic_DNA"/>
</dbReference>
<proteinExistence type="predicted"/>
<evidence type="ECO:0000313" key="1">
    <source>
        <dbReference type="EMBL" id="GAC98939.1"/>
    </source>
</evidence>
<gene>
    <name evidence="1" type="ORF">PHSY_006536</name>
</gene>
<evidence type="ECO:0000313" key="2">
    <source>
        <dbReference type="Proteomes" id="UP000014071"/>
    </source>
</evidence>
<dbReference type="GeneID" id="24111805"/>
<dbReference type="RefSeq" id="XP_012192526.1">
    <property type="nucleotide sequence ID" value="XM_012337136.1"/>
</dbReference>
<keyword evidence="2" id="KW-1185">Reference proteome</keyword>
<reference evidence="2" key="1">
    <citation type="journal article" date="2013" name="Genome Announc.">
        <title>Draft genome sequence of the basidiomycetous yeast-like fungus Pseudozyma hubeiensis SY62, which produces an abundant amount of the biosurfactant mannosylerythritol lipids.</title>
        <authorList>
            <person name="Konishi M."/>
            <person name="Hatada Y."/>
            <person name="Horiuchi J."/>
        </authorList>
    </citation>
    <scope>NUCLEOTIDE SEQUENCE [LARGE SCALE GENOMIC DNA]</scope>
    <source>
        <strain evidence="2">SY62</strain>
    </source>
</reference>
<dbReference type="HOGENOM" id="CLU_2513625_0_0_1"/>
<sequence length="85" mass="9676">MMIKMCDRILLTISRFTRCIACRFVQHIFVAQFLNDFLTAASLFTSLLFVTRQSTGEIKCCGERLALSIVPKIIVGIIAKLNHRK</sequence>
<accession>R9PC68</accession>
<organism evidence="1 2">
    <name type="scientific">Pseudozyma hubeiensis (strain SY62)</name>
    <name type="common">Yeast</name>
    <dbReference type="NCBI Taxonomy" id="1305764"/>
    <lineage>
        <taxon>Eukaryota</taxon>
        <taxon>Fungi</taxon>
        <taxon>Dikarya</taxon>
        <taxon>Basidiomycota</taxon>
        <taxon>Ustilaginomycotina</taxon>
        <taxon>Ustilaginomycetes</taxon>
        <taxon>Ustilaginales</taxon>
        <taxon>Ustilaginaceae</taxon>
        <taxon>Pseudozyma</taxon>
    </lineage>
</organism>
<protein>
    <submittedName>
        <fullName evidence="1">Uncharacterized protein</fullName>
    </submittedName>
</protein>
<name>R9PC68_PSEHS</name>
<dbReference type="AlphaFoldDB" id="R9PC68"/>
<dbReference type="Proteomes" id="UP000014071">
    <property type="component" value="Unassembled WGS sequence"/>
</dbReference>